<sequence length="271" mass="30362">MLMENRGVHSGCLFAAELKPSGEPLGDEEGGEDGEEANEQSKDLDSKEEVARAECSDSDYRPSPRQRPRSRRAAARGRPARRTSYSKGNNKKKVGRPITYKGDPEASNLTEEEKRRIKRRIANRESARRVRQKRHDLMEDLQVNIETMQQRNGKLLAHCGRIEKQKAAVMGQMAEMQEKWGQAASEGSRLQAEIATMRQTLEVNMRFMENAGARIQGPGSLQQHNGPMPHYAGDLPAQDVLQGNAVMLPTNMSSPFKTAFQDFVSSVPLWT</sequence>
<dbReference type="EMBL" id="JALJOT010000002">
    <property type="protein sequence ID" value="KAK9917908.1"/>
    <property type="molecule type" value="Genomic_DNA"/>
</dbReference>
<feature type="domain" description="BZIP" evidence="7">
    <location>
        <begin position="113"/>
        <end position="176"/>
    </location>
</feature>
<evidence type="ECO:0000259" key="7">
    <source>
        <dbReference type="PROSITE" id="PS50217"/>
    </source>
</evidence>
<keyword evidence="3" id="KW-0238">DNA-binding</keyword>
<keyword evidence="9" id="KW-1185">Reference proteome</keyword>
<feature type="compositionally biased region" description="Basic and acidic residues" evidence="6">
    <location>
        <begin position="39"/>
        <end position="62"/>
    </location>
</feature>
<keyword evidence="2" id="KW-0805">Transcription regulation</keyword>
<dbReference type="SMART" id="SM00338">
    <property type="entry name" value="BRLZ"/>
    <property type="match status" value="1"/>
</dbReference>
<comment type="caution">
    <text evidence="8">The sequence shown here is derived from an EMBL/GenBank/DDBJ whole genome shotgun (WGS) entry which is preliminary data.</text>
</comment>
<comment type="subcellular location">
    <subcellularLocation>
        <location evidence="1">Nucleus</location>
    </subcellularLocation>
</comment>
<keyword evidence="4" id="KW-0804">Transcription</keyword>
<dbReference type="InterPro" id="IPR004827">
    <property type="entry name" value="bZIP"/>
</dbReference>
<gene>
    <name evidence="8" type="ORF">WJX75_009443</name>
</gene>
<organism evidence="8 9">
    <name type="scientific">Coccomyxa subellipsoidea</name>
    <dbReference type="NCBI Taxonomy" id="248742"/>
    <lineage>
        <taxon>Eukaryota</taxon>
        <taxon>Viridiplantae</taxon>
        <taxon>Chlorophyta</taxon>
        <taxon>core chlorophytes</taxon>
        <taxon>Trebouxiophyceae</taxon>
        <taxon>Trebouxiophyceae incertae sedis</taxon>
        <taxon>Coccomyxaceae</taxon>
        <taxon>Coccomyxa</taxon>
    </lineage>
</organism>
<evidence type="ECO:0000256" key="2">
    <source>
        <dbReference type="ARBA" id="ARBA00023015"/>
    </source>
</evidence>
<keyword evidence="5" id="KW-0539">Nucleus</keyword>
<dbReference type="InterPro" id="IPR046347">
    <property type="entry name" value="bZIP_sf"/>
</dbReference>
<evidence type="ECO:0000256" key="4">
    <source>
        <dbReference type="ARBA" id="ARBA00023163"/>
    </source>
</evidence>
<reference evidence="8 9" key="1">
    <citation type="journal article" date="2024" name="Nat. Commun.">
        <title>Phylogenomics reveals the evolutionary origins of lichenization in chlorophyte algae.</title>
        <authorList>
            <person name="Puginier C."/>
            <person name="Libourel C."/>
            <person name="Otte J."/>
            <person name="Skaloud P."/>
            <person name="Haon M."/>
            <person name="Grisel S."/>
            <person name="Petersen M."/>
            <person name="Berrin J.G."/>
            <person name="Delaux P.M."/>
            <person name="Dal Grande F."/>
            <person name="Keller J."/>
        </authorList>
    </citation>
    <scope>NUCLEOTIDE SEQUENCE [LARGE SCALE GENOMIC DNA]</scope>
    <source>
        <strain evidence="8 9">SAG 216-7</strain>
    </source>
</reference>
<evidence type="ECO:0000256" key="6">
    <source>
        <dbReference type="SAM" id="MobiDB-lite"/>
    </source>
</evidence>
<dbReference type="PROSITE" id="PS00036">
    <property type="entry name" value="BZIP_BASIC"/>
    <property type="match status" value="1"/>
</dbReference>
<dbReference type="PROSITE" id="PS50217">
    <property type="entry name" value="BZIP"/>
    <property type="match status" value="1"/>
</dbReference>
<dbReference type="SUPFAM" id="SSF57959">
    <property type="entry name" value="Leucine zipper domain"/>
    <property type="match status" value="1"/>
</dbReference>
<accession>A0ABR2Z135</accession>
<protein>
    <recommendedName>
        <fullName evidence="7">BZIP domain-containing protein</fullName>
    </recommendedName>
</protein>
<dbReference type="Proteomes" id="UP001491310">
    <property type="component" value="Unassembled WGS sequence"/>
</dbReference>
<name>A0ABR2Z135_9CHLO</name>
<dbReference type="CDD" id="cd14702">
    <property type="entry name" value="bZIP_plant_GBF1"/>
    <property type="match status" value="1"/>
</dbReference>
<proteinExistence type="predicted"/>
<evidence type="ECO:0000313" key="8">
    <source>
        <dbReference type="EMBL" id="KAK9917908.1"/>
    </source>
</evidence>
<evidence type="ECO:0000313" key="9">
    <source>
        <dbReference type="Proteomes" id="UP001491310"/>
    </source>
</evidence>
<dbReference type="InterPro" id="IPR045314">
    <property type="entry name" value="bZIP_plant_GBF1"/>
</dbReference>
<feature type="compositionally biased region" description="Basic residues" evidence="6">
    <location>
        <begin position="64"/>
        <end position="81"/>
    </location>
</feature>
<feature type="region of interest" description="Disordered" evidence="6">
    <location>
        <begin position="1"/>
        <end position="111"/>
    </location>
</feature>
<evidence type="ECO:0000256" key="3">
    <source>
        <dbReference type="ARBA" id="ARBA00023125"/>
    </source>
</evidence>
<dbReference type="Pfam" id="PF00170">
    <property type="entry name" value="bZIP_1"/>
    <property type="match status" value="1"/>
</dbReference>
<dbReference type="Gene3D" id="1.20.5.170">
    <property type="match status" value="1"/>
</dbReference>
<feature type="compositionally biased region" description="Acidic residues" evidence="6">
    <location>
        <begin position="25"/>
        <end position="38"/>
    </location>
</feature>
<evidence type="ECO:0000256" key="1">
    <source>
        <dbReference type="ARBA" id="ARBA00004123"/>
    </source>
</evidence>
<evidence type="ECO:0000256" key="5">
    <source>
        <dbReference type="ARBA" id="ARBA00023242"/>
    </source>
</evidence>